<dbReference type="InParanoid" id="A0A3P8WYA0"/>
<reference evidence="3" key="2">
    <citation type="submission" date="2025-08" db="UniProtKB">
        <authorList>
            <consortium name="Ensembl"/>
        </authorList>
    </citation>
    <scope>IDENTIFICATION</scope>
</reference>
<protein>
    <submittedName>
        <fullName evidence="3">Uncharacterized protein</fullName>
    </submittedName>
</protein>
<keyword evidence="4" id="KW-1185">Reference proteome</keyword>
<proteinExistence type="inferred from homology"/>
<organism evidence="3 4">
    <name type="scientific">Cynoglossus semilaevis</name>
    <name type="common">Tongue sole</name>
    <dbReference type="NCBI Taxonomy" id="244447"/>
    <lineage>
        <taxon>Eukaryota</taxon>
        <taxon>Metazoa</taxon>
        <taxon>Chordata</taxon>
        <taxon>Craniata</taxon>
        <taxon>Vertebrata</taxon>
        <taxon>Euteleostomi</taxon>
        <taxon>Actinopterygii</taxon>
        <taxon>Neopterygii</taxon>
        <taxon>Teleostei</taxon>
        <taxon>Neoteleostei</taxon>
        <taxon>Acanthomorphata</taxon>
        <taxon>Carangaria</taxon>
        <taxon>Pleuronectiformes</taxon>
        <taxon>Pleuronectoidei</taxon>
        <taxon>Cynoglossidae</taxon>
        <taxon>Cynoglossinae</taxon>
        <taxon>Cynoglossus</taxon>
    </lineage>
</organism>
<keyword evidence="2" id="KW-0734">Signal transduction inhibitor</keyword>
<evidence type="ECO:0000256" key="2">
    <source>
        <dbReference type="ARBA" id="ARBA00022700"/>
    </source>
</evidence>
<reference evidence="3 4" key="1">
    <citation type="journal article" date="2014" name="Nat. Genet.">
        <title>Whole-genome sequence of a flatfish provides insights into ZW sex chromosome evolution and adaptation to a benthic lifestyle.</title>
        <authorList>
            <person name="Chen S."/>
            <person name="Zhang G."/>
            <person name="Shao C."/>
            <person name="Huang Q."/>
            <person name="Liu G."/>
            <person name="Zhang P."/>
            <person name="Song W."/>
            <person name="An N."/>
            <person name="Chalopin D."/>
            <person name="Volff J.N."/>
            <person name="Hong Y."/>
            <person name="Li Q."/>
            <person name="Sha Z."/>
            <person name="Zhou H."/>
            <person name="Xie M."/>
            <person name="Yu Q."/>
            <person name="Liu Y."/>
            <person name="Xiang H."/>
            <person name="Wang N."/>
            <person name="Wu K."/>
            <person name="Yang C."/>
            <person name="Zhou Q."/>
            <person name="Liao X."/>
            <person name="Yang L."/>
            <person name="Hu Q."/>
            <person name="Zhang J."/>
            <person name="Meng L."/>
            <person name="Jin L."/>
            <person name="Tian Y."/>
            <person name="Lian J."/>
            <person name="Yang J."/>
            <person name="Miao G."/>
            <person name="Liu S."/>
            <person name="Liang Z."/>
            <person name="Yan F."/>
            <person name="Li Y."/>
            <person name="Sun B."/>
            <person name="Zhang H."/>
            <person name="Zhang J."/>
            <person name="Zhu Y."/>
            <person name="Du M."/>
            <person name="Zhao Y."/>
            <person name="Schartl M."/>
            <person name="Tang Q."/>
            <person name="Wang J."/>
        </authorList>
    </citation>
    <scope>NUCLEOTIDE SEQUENCE</scope>
</reference>
<accession>A0A3P8WYA0</accession>
<dbReference type="InterPro" id="IPR026512">
    <property type="entry name" value="RGS7BP/RGS9BP"/>
</dbReference>
<dbReference type="Ensembl" id="ENSCSET00000032149.1">
    <property type="protein sequence ID" value="ENSCSEP00000031739.1"/>
    <property type="gene ID" value="ENSCSEG00000020342.1"/>
</dbReference>
<dbReference type="GO" id="GO:0009968">
    <property type="term" value="P:negative regulation of signal transduction"/>
    <property type="evidence" value="ECO:0007669"/>
    <property type="project" value="UniProtKB-KW"/>
</dbReference>
<dbReference type="AlphaFoldDB" id="A0A3P8WYA0"/>
<reference evidence="3" key="3">
    <citation type="submission" date="2025-09" db="UniProtKB">
        <authorList>
            <consortium name="Ensembl"/>
        </authorList>
    </citation>
    <scope>IDENTIFICATION</scope>
</reference>
<dbReference type="Proteomes" id="UP000265120">
    <property type="component" value="Chromosome 11"/>
</dbReference>
<dbReference type="FunCoup" id="A0A3P8WYA0">
    <property type="interactions" value="7"/>
</dbReference>
<evidence type="ECO:0000313" key="3">
    <source>
        <dbReference type="Ensembl" id="ENSCSEP00000031739.1"/>
    </source>
</evidence>
<evidence type="ECO:0000256" key="1">
    <source>
        <dbReference type="ARBA" id="ARBA00007457"/>
    </source>
</evidence>
<dbReference type="GeneTree" id="ENSGT00940000178990"/>
<name>A0A3P8WYA0_CYNSE</name>
<comment type="similarity">
    <text evidence="1">Belongs to the RGS7BP/RGS9BP family.</text>
</comment>
<dbReference type="PANTHER" id="PTHR21029">
    <property type="entry name" value="R-SEVEN BINDING PROTEIN (R7BP) HOMOLOG"/>
    <property type="match status" value="1"/>
</dbReference>
<sequence>MSRWRHSVDELAARRRQQSECERAHEVLSRVTSCFQQQVASLGSTADSSYLRDELNETRTLAHRISCENFLSDLRKARDLSVQFRLTQRCDRRSLVNTGQLPNGVVGVAAQVASIQVPWLTMEEEPSPDLANHIAGLEQLQMKKRLLQDPGSETPSELKEELNIMTHVCAVVFVRSHHWGTVCSEHLHDNN</sequence>
<evidence type="ECO:0000313" key="4">
    <source>
        <dbReference type="Proteomes" id="UP000265120"/>
    </source>
</evidence>